<gene>
    <name evidence="1" type="ORF">IXB50_19410</name>
</gene>
<sequence length="138" mass="15867">MAKDIFHDTVKTALQKDGWRITHDPYPLRYGVADVYIDLAAEEAIAAEKNGRKIAVEVKSFAGGSTISEFHTALGQFLNYRIAIEVSDEPERILYLAIPNDTYQMFVRFEPAKTVIERYDVRLIVYNPNQEVIDQWIE</sequence>
<evidence type="ECO:0000313" key="1">
    <source>
        <dbReference type="EMBL" id="MBT9317595.1"/>
    </source>
</evidence>
<name>A0A947DJT3_9CYAN</name>
<organism evidence="1 2">
    <name type="scientific">Leptothoe spongobia TAU-MAC 1115</name>
    <dbReference type="NCBI Taxonomy" id="1967444"/>
    <lineage>
        <taxon>Bacteria</taxon>
        <taxon>Bacillati</taxon>
        <taxon>Cyanobacteriota</taxon>
        <taxon>Cyanophyceae</taxon>
        <taxon>Nodosilineales</taxon>
        <taxon>Cymatolegaceae</taxon>
        <taxon>Leptothoe</taxon>
        <taxon>Leptothoe spongobia</taxon>
    </lineage>
</organism>
<dbReference type="Gene3D" id="3.40.1350.10">
    <property type="match status" value="1"/>
</dbReference>
<dbReference type="InterPro" id="IPR011335">
    <property type="entry name" value="Restrct_endonuc-II-like"/>
</dbReference>
<reference evidence="1" key="2">
    <citation type="journal article" date="2021" name="Mar. Drugs">
        <title>Genome Reduction and Secondary Metabolism of the Marine Sponge-Associated Cyanobacterium Leptothoe.</title>
        <authorList>
            <person name="Konstantinou D."/>
            <person name="Popin R.V."/>
            <person name="Fewer D.P."/>
            <person name="Sivonen K."/>
            <person name="Gkelis S."/>
        </authorList>
    </citation>
    <scope>NUCLEOTIDE SEQUENCE</scope>
    <source>
        <strain evidence="1">TAU-MAC 1115</strain>
    </source>
</reference>
<dbReference type="Proteomes" id="UP000717364">
    <property type="component" value="Unassembled WGS sequence"/>
</dbReference>
<dbReference type="Pfam" id="PF08814">
    <property type="entry name" value="XisH"/>
    <property type="match status" value="1"/>
</dbReference>
<dbReference type="SUPFAM" id="SSF52980">
    <property type="entry name" value="Restriction endonuclease-like"/>
    <property type="match status" value="1"/>
</dbReference>
<dbReference type="GO" id="GO:0003676">
    <property type="term" value="F:nucleic acid binding"/>
    <property type="evidence" value="ECO:0007669"/>
    <property type="project" value="InterPro"/>
</dbReference>
<dbReference type="EMBL" id="JADOES010000051">
    <property type="protein sequence ID" value="MBT9317595.1"/>
    <property type="molecule type" value="Genomic_DNA"/>
</dbReference>
<dbReference type="AlphaFoldDB" id="A0A947DJT3"/>
<reference evidence="1" key="1">
    <citation type="submission" date="2020-11" db="EMBL/GenBank/DDBJ databases">
        <authorList>
            <person name="Konstantinou D."/>
            <person name="Gkelis S."/>
            <person name="Popin R."/>
            <person name="Fewer D."/>
            <person name="Sivonen K."/>
        </authorList>
    </citation>
    <scope>NUCLEOTIDE SEQUENCE</scope>
    <source>
        <strain evidence="1">TAU-MAC 1115</strain>
    </source>
</reference>
<dbReference type="CDD" id="cd22366">
    <property type="entry name" value="XisH-like"/>
    <property type="match status" value="1"/>
</dbReference>
<dbReference type="RefSeq" id="WP_326520844.1">
    <property type="nucleotide sequence ID" value="NZ_JADOES010000051.1"/>
</dbReference>
<protein>
    <submittedName>
        <fullName evidence="1">XisH family protein</fullName>
    </submittedName>
</protein>
<keyword evidence="2" id="KW-1185">Reference proteome</keyword>
<accession>A0A947DJT3</accession>
<dbReference type="InterPro" id="IPR014919">
    <property type="entry name" value="XisH"/>
</dbReference>
<comment type="caution">
    <text evidence="1">The sequence shown here is derived from an EMBL/GenBank/DDBJ whole genome shotgun (WGS) entry which is preliminary data.</text>
</comment>
<dbReference type="InterPro" id="IPR011856">
    <property type="entry name" value="tRNA_endonuc-like_dom_sf"/>
</dbReference>
<evidence type="ECO:0000313" key="2">
    <source>
        <dbReference type="Proteomes" id="UP000717364"/>
    </source>
</evidence>
<proteinExistence type="predicted"/>